<dbReference type="Gene3D" id="1.20.1250.20">
    <property type="entry name" value="MFS general substrate transporter like domains"/>
    <property type="match status" value="1"/>
</dbReference>
<proteinExistence type="predicted"/>
<evidence type="ECO:0000256" key="4">
    <source>
        <dbReference type="ARBA" id="ARBA00023136"/>
    </source>
</evidence>
<evidence type="ECO:0008006" key="8">
    <source>
        <dbReference type="Google" id="ProtNLM"/>
    </source>
</evidence>
<dbReference type="PANTHER" id="PTHR23502">
    <property type="entry name" value="MAJOR FACILITATOR SUPERFAMILY"/>
    <property type="match status" value="1"/>
</dbReference>
<dbReference type="Pfam" id="PF07690">
    <property type="entry name" value="MFS_1"/>
    <property type="match status" value="1"/>
</dbReference>
<evidence type="ECO:0000256" key="5">
    <source>
        <dbReference type="SAM" id="Phobius"/>
    </source>
</evidence>
<dbReference type="AlphaFoldDB" id="A0A1S9REY7"/>
<evidence type="ECO:0000256" key="1">
    <source>
        <dbReference type="ARBA" id="ARBA00004141"/>
    </source>
</evidence>
<feature type="transmembrane region" description="Helical" evidence="5">
    <location>
        <begin position="103"/>
        <end position="126"/>
    </location>
</feature>
<evidence type="ECO:0000313" key="7">
    <source>
        <dbReference type="Proteomes" id="UP000190744"/>
    </source>
</evidence>
<feature type="transmembrane region" description="Helical" evidence="5">
    <location>
        <begin position="219"/>
        <end position="239"/>
    </location>
</feature>
<evidence type="ECO:0000256" key="2">
    <source>
        <dbReference type="ARBA" id="ARBA00022692"/>
    </source>
</evidence>
<dbReference type="SUPFAM" id="SSF103473">
    <property type="entry name" value="MFS general substrate transporter"/>
    <property type="match status" value="1"/>
</dbReference>
<dbReference type="PANTHER" id="PTHR23502:SF164">
    <property type="entry name" value="MAJOR FACILITATOR SUPERFAMILY (MFS) PROFILE DOMAIN-CONTAINING PROTEIN"/>
    <property type="match status" value="1"/>
</dbReference>
<evidence type="ECO:0000313" key="6">
    <source>
        <dbReference type="EMBL" id="OOQ84073.1"/>
    </source>
</evidence>
<keyword evidence="2 5" id="KW-0812">Transmembrane</keyword>
<gene>
    <name evidence="6" type="ORF">PEBR_32124</name>
</gene>
<feature type="transmembrane region" description="Helical" evidence="5">
    <location>
        <begin position="132"/>
        <end position="158"/>
    </location>
</feature>
<feature type="transmembrane region" description="Helical" evidence="5">
    <location>
        <begin position="308"/>
        <end position="331"/>
    </location>
</feature>
<feature type="transmembrane region" description="Helical" evidence="5">
    <location>
        <begin position="486"/>
        <end position="510"/>
    </location>
</feature>
<sequence>MNMETQHETPHQTEHPAARHEEIIRKEVLEDQILDDAGNIMVTPRVTFSMDDPLNMPQWRKWLFLGLMCCWSGIGFSTQSFLSSVLPQVQEQYPTASVSAINLLFTINGPLIAPANIIIFISASTIGMRPTLLFTATVFVVSNILGAVTTSYVGLLICRILNGIATAPTDALQFTYIEKFTFLHERGLFLGVLNSSAAALQLFLNIASSYIVASIGLRWAFVLYSILSGLCLIALWILMPELNFRREPQSLAPPMTLSVYRSWRKRLGSRQLRDEILMSPFSKVANVSLGEMKDSLLLLMTAASNPMIWWLGACQTVFFGGFSAMATYYAAMLQSKPWSWPAGNVSLLNLTGFFIAPLLVFAGWISDRISLELAKRRGGIARPEDRLCIMVLPVVTCFTGFIGFGFLAEHYFDVQNTTQPHWFTLVVVYTLAIMGMVGGIEVTSVYLYGSVDVSESLAAMTICCCIRDLASFGLNHGIVSFVDRAGYAASFGTYGGLSILLGGVAVPIYLHGPNIRYWLRRSG</sequence>
<feature type="transmembrane region" description="Helical" evidence="5">
    <location>
        <begin position="456"/>
        <end position="474"/>
    </location>
</feature>
<feature type="transmembrane region" description="Helical" evidence="5">
    <location>
        <begin position="343"/>
        <end position="366"/>
    </location>
</feature>
<evidence type="ECO:0000256" key="3">
    <source>
        <dbReference type="ARBA" id="ARBA00022989"/>
    </source>
</evidence>
<protein>
    <recommendedName>
        <fullName evidence="8">Major facilitator superfamily (MFS) profile domain-containing protein</fullName>
    </recommendedName>
</protein>
<dbReference type="EMBL" id="LJBN01000186">
    <property type="protein sequence ID" value="OOQ84073.1"/>
    <property type="molecule type" value="Genomic_DNA"/>
</dbReference>
<keyword evidence="3 5" id="KW-1133">Transmembrane helix</keyword>
<dbReference type="GO" id="GO:0005886">
    <property type="term" value="C:plasma membrane"/>
    <property type="evidence" value="ECO:0007669"/>
    <property type="project" value="TreeGrafter"/>
</dbReference>
<reference evidence="7" key="1">
    <citation type="submission" date="2015-09" db="EMBL/GenBank/DDBJ databases">
        <authorList>
            <person name="Fill T.P."/>
            <person name="Baretta J.F."/>
            <person name="de Almeida L.G."/>
            <person name="Rocha M."/>
            <person name="de Souza D.H."/>
            <person name="Malavazi I."/>
            <person name="Cerdeira L.T."/>
            <person name="Hong H."/>
            <person name="Samborskyy M."/>
            <person name="de Vasconcelos A.T."/>
            <person name="Leadlay P."/>
            <person name="Rodrigues-Filho E."/>
        </authorList>
    </citation>
    <scope>NUCLEOTIDE SEQUENCE [LARGE SCALE GENOMIC DNA]</scope>
    <source>
        <strain evidence="7">LaBioMMi 136</strain>
    </source>
</reference>
<dbReference type="Proteomes" id="UP000190744">
    <property type="component" value="Unassembled WGS sequence"/>
</dbReference>
<organism evidence="6 7">
    <name type="scientific">Penicillium brasilianum</name>
    <dbReference type="NCBI Taxonomy" id="104259"/>
    <lineage>
        <taxon>Eukaryota</taxon>
        <taxon>Fungi</taxon>
        <taxon>Dikarya</taxon>
        <taxon>Ascomycota</taxon>
        <taxon>Pezizomycotina</taxon>
        <taxon>Eurotiomycetes</taxon>
        <taxon>Eurotiomycetidae</taxon>
        <taxon>Eurotiales</taxon>
        <taxon>Aspergillaceae</taxon>
        <taxon>Penicillium</taxon>
    </lineage>
</organism>
<dbReference type="InterPro" id="IPR011701">
    <property type="entry name" value="MFS"/>
</dbReference>
<keyword evidence="4 5" id="KW-0472">Membrane</keyword>
<dbReference type="InterPro" id="IPR036259">
    <property type="entry name" value="MFS_trans_sf"/>
</dbReference>
<accession>A0A1S9REY7</accession>
<name>A0A1S9REY7_PENBI</name>
<comment type="caution">
    <text evidence="6">The sequence shown here is derived from an EMBL/GenBank/DDBJ whole genome shotgun (WGS) entry which is preliminary data.</text>
</comment>
<feature type="transmembrane region" description="Helical" evidence="5">
    <location>
        <begin position="427"/>
        <end position="449"/>
    </location>
</feature>
<feature type="transmembrane region" description="Helical" evidence="5">
    <location>
        <begin position="188"/>
        <end position="213"/>
    </location>
</feature>
<feature type="transmembrane region" description="Helical" evidence="5">
    <location>
        <begin position="387"/>
        <end position="407"/>
    </location>
</feature>
<comment type="subcellular location">
    <subcellularLocation>
        <location evidence="1">Membrane</location>
        <topology evidence="1">Multi-pass membrane protein</topology>
    </subcellularLocation>
</comment>
<feature type="transmembrane region" description="Helical" evidence="5">
    <location>
        <begin position="62"/>
        <end position="82"/>
    </location>
</feature>
<dbReference type="GO" id="GO:0022857">
    <property type="term" value="F:transmembrane transporter activity"/>
    <property type="evidence" value="ECO:0007669"/>
    <property type="project" value="InterPro"/>
</dbReference>